<evidence type="ECO:0000313" key="3">
    <source>
        <dbReference type="Proteomes" id="UP000075360"/>
    </source>
</evidence>
<dbReference type="PANTHER" id="PTHR40943:SF1">
    <property type="entry name" value="CYTOPLASMIC PROTEIN"/>
    <property type="match status" value="1"/>
</dbReference>
<dbReference type="SUPFAM" id="SSF51182">
    <property type="entry name" value="RmlC-like cupins"/>
    <property type="match status" value="1"/>
</dbReference>
<evidence type="ECO:0000313" key="2">
    <source>
        <dbReference type="EMBL" id="KXV56623.1"/>
    </source>
</evidence>
<protein>
    <recommendedName>
        <fullName evidence="1">(S)-ureidoglycine aminohydrolase cupin domain-containing protein</fullName>
    </recommendedName>
</protein>
<dbReference type="OrthoDB" id="9799053at2"/>
<evidence type="ECO:0000259" key="1">
    <source>
        <dbReference type="Pfam" id="PF05899"/>
    </source>
</evidence>
<dbReference type="InterPro" id="IPR014710">
    <property type="entry name" value="RmlC-like_jellyroll"/>
</dbReference>
<gene>
    <name evidence="2" type="ORF">AD948_17270</name>
</gene>
<dbReference type="PATRIC" id="fig|446692.4.peg.1368"/>
<dbReference type="Gene3D" id="2.60.120.10">
    <property type="entry name" value="Jelly Rolls"/>
    <property type="match status" value="2"/>
</dbReference>
<name>A0A149TTZ6_9PROT</name>
<dbReference type="AlphaFoldDB" id="A0A149TTZ6"/>
<feature type="domain" description="(S)-ureidoglycine aminohydrolase cupin" evidence="1">
    <location>
        <begin position="147"/>
        <end position="218"/>
    </location>
</feature>
<dbReference type="PANTHER" id="PTHR40943">
    <property type="entry name" value="CYTOPLASMIC PROTEIN-RELATED"/>
    <property type="match status" value="1"/>
</dbReference>
<dbReference type="CDD" id="cd02227">
    <property type="entry name" value="cupin_TM1112-like"/>
    <property type="match status" value="1"/>
</dbReference>
<proteinExistence type="predicted"/>
<dbReference type="InterPro" id="IPR008579">
    <property type="entry name" value="UGlyAH_Cupin_dom"/>
</dbReference>
<dbReference type="Pfam" id="PF05899">
    <property type="entry name" value="Cupin_3"/>
    <property type="match status" value="1"/>
</dbReference>
<accession>A0A149TTZ6</accession>
<dbReference type="EMBL" id="LHZU01000148">
    <property type="protein sequence ID" value="KXV56623.1"/>
    <property type="molecule type" value="Genomic_DNA"/>
</dbReference>
<reference evidence="2 3" key="1">
    <citation type="submission" date="2015-06" db="EMBL/GenBank/DDBJ databases">
        <title>Improved classification and identification of acetic acid bacteria using matrix-assisted laser desorption/ionization time-of-flight mass spectrometry; Gluconobacter nephelii and Gluconobacter uchimurae are later heterotypic synonyms of Gluconobacter japonicus and Gluconobacter oxydans, respectively.</title>
        <authorList>
            <person name="Li L."/>
            <person name="Cleenwerck I."/>
            <person name="De Vuyst L."/>
            <person name="Vandamme P."/>
        </authorList>
    </citation>
    <scope>NUCLEOTIDE SEQUENCE [LARGE SCALE GENOMIC DNA]</scope>
    <source>
        <strain evidence="2 3">LMG 23690</strain>
    </source>
</reference>
<comment type="caution">
    <text evidence="2">The sequence shown here is derived from an EMBL/GenBank/DDBJ whole genome shotgun (WGS) entry which is preliminary data.</text>
</comment>
<dbReference type="Proteomes" id="UP000075360">
    <property type="component" value="Unassembled WGS sequence"/>
</dbReference>
<dbReference type="RefSeq" id="WP_061472957.1">
    <property type="nucleotide sequence ID" value="NZ_LHZU01000148.1"/>
</dbReference>
<organism evidence="2 3">
    <name type="scientific">Acetobacter senegalensis</name>
    <dbReference type="NCBI Taxonomy" id="446692"/>
    <lineage>
        <taxon>Bacteria</taxon>
        <taxon>Pseudomonadati</taxon>
        <taxon>Pseudomonadota</taxon>
        <taxon>Alphaproteobacteria</taxon>
        <taxon>Acetobacterales</taxon>
        <taxon>Acetobacteraceae</taxon>
        <taxon>Acetobacter</taxon>
    </lineage>
</organism>
<sequence>MKRVLDLKAMIATVELAAGDYLTSRYKLPAPDDAVTLELVAPLGQGHVEAAAKDTFVFVLNGQFSINDMLLEKDDGCKITAGTAFNWTATPATYLFVMSVLETEDTEQGLVSIGPFAQMSPSSPPPVEYLTGPVPTCQSASAWRSCAGQFYGGIWTSTPYSRKKVPYVHDEFMYLLEGNVTFTSVSGEAQTFKAGDAFLICRGASCSWDSQENVKKLYVIFRPS</sequence>
<dbReference type="InterPro" id="IPR011051">
    <property type="entry name" value="RmlC_Cupin_sf"/>
</dbReference>